<dbReference type="CDD" id="cd01948">
    <property type="entry name" value="EAL"/>
    <property type="match status" value="1"/>
</dbReference>
<dbReference type="RefSeq" id="WP_349057356.1">
    <property type="nucleotide sequence ID" value="NZ_JBBMEJ010000019.1"/>
</dbReference>
<dbReference type="Pfam" id="PF00990">
    <property type="entry name" value="GGDEF"/>
    <property type="match status" value="1"/>
</dbReference>
<dbReference type="SMART" id="SM00267">
    <property type="entry name" value="GGDEF"/>
    <property type="match status" value="1"/>
</dbReference>
<dbReference type="Gene3D" id="3.20.20.450">
    <property type="entry name" value="EAL domain"/>
    <property type="match status" value="1"/>
</dbReference>
<dbReference type="InterPro" id="IPR029787">
    <property type="entry name" value="Nucleotide_cyclase"/>
</dbReference>
<comment type="caution">
    <text evidence="4">The sequence shown here is derived from an EMBL/GenBank/DDBJ whole genome shotgun (WGS) entry which is preliminary data.</text>
</comment>
<dbReference type="Gene3D" id="3.30.70.270">
    <property type="match status" value="1"/>
</dbReference>
<evidence type="ECO:0000313" key="4">
    <source>
        <dbReference type="EMBL" id="MEQ2372000.1"/>
    </source>
</evidence>
<evidence type="ECO:0000259" key="2">
    <source>
        <dbReference type="PROSITE" id="PS50883"/>
    </source>
</evidence>
<protein>
    <submittedName>
        <fullName evidence="4">EAL domain-containing protein</fullName>
    </submittedName>
</protein>
<keyword evidence="1" id="KW-0472">Membrane</keyword>
<dbReference type="SMART" id="SM00052">
    <property type="entry name" value="EAL"/>
    <property type="match status" value="1"/>
</dbReference>
<keyword evidence="1" id="KW-0812">Transmembrane</keyword>
<dbReference type="EMBL" id="JBBMEJ010000019">
    <property type="protein sequence ID" value="MEQ2372000.1"/>
    <property type="molecule type" value="Genomic_DNA"/>
</dbReference>
<dbReference type="NCBIfam" id="TIGR00254">
    <property type="entry name" value="GGDEF"/>
    <property type="match status" value="1"/>
</dbReference>
<dbReference type="Pfam" id="PF00563">
    <property type="entry name" value="EAL"/>
    <property type="match status" value="1"/>
</dbReference>
<keyword evidence="5" id="KW-1185">Reference proteome</keyword>
<evidence type="ECO:0000313" key="5">
    <source>
        <dbReference type="Proteomes" id="UP001473063"/>
    </source>
</evidence>
<dbReference type="InterPro" id="IPR050706">
    <property type="entry name" value="Cyclic-di-GMP_PDE-like"/>
</dbReference>
<keyword evidence="1" id="KW-1133">Transmembrane helix</keyword>
<dbReference type="PROSITE" id="PS50887">
    <property type="entry name" value="GGDEF"/>
    <property type="match status" value="1"/>
</dbReference>
<feature type="transmembrane region" description="Helical" evidence="1">
    <location>
        <begin position="12"/>
        <end position="33"/>
    </location>
</feature>
<dbReference type="SUPFAM" id="SSF141868">
    <property type="entry name" value="EAL domain-like"/>
    <property type="match status" value="1"/>
</dbReference>
<dbReference type="PROSITE" id="PS50883">
    <property type="entry name" value="EAL"/>
    <property type="match status" value="1"/>
</dbReference>
<dbReference type="InterPro" id="IPR000160">
    <property type="entry name" value="GGDEF_dom"/>
</dbReference>
<feature type="domain" description="GGDEF" evidence="3">
    <location>
        <begin position="599"/>
        <end position="734"/>
    </location>
</feature>
<feature type="transmembrane region" description="Helical" evidence="1">
    <location>
        <begin position="374"/>
        <end position="399"/>
    </location>
</feature>
<dbReference type="CDD" id="cd01949">
    <property type="entry name" value="GGDEF"/>
    <property type="match status" value="1"/>
</dbReference>
<name>A0ABV1BHA2_9FIRM</name>
<dbReference type="InterPro" id="IPR043128">
    <property type="entry name" value="Rev_trsase/Diguanyl_cyclase"/>
</dbReference>
<proteinExistence type="predicted"/>
<dbReference type="InterPro" id="IPR035919">
    <property type="entry name" value="EAL_sf"/>
</dbReference>
<dbReference type="SUPFAM" id="SSF55073">
    <property type="entry name" value="Nucleotide cyclase"/>
    <property type="match status" value="1"/>
</dbReference>
<dbReference type="PANTHER" id="PTHR33121:SF70">
    <property type="entry name" value="SIGNALING PROTEIN YKOW"/>
    <property type="match status" value="1"/>
</dbReference>
<gene>
    <name evidence="4" type="ORF">WMO28_13895</name>
</gene>
<dbReference type="Proteomes" id="UP001473063">
    <property type="component" value="Unassembled WGS sequence"/>
</dbReference>
<evidence type="ECO:0000256" key="1">
    <source>
        <dbReference type="SAM" id="Phobius"/>
    </source>
</evidence>
<feature type="domain" description="EAL" evidence="2">
    <location>
        <begin position="743"/>
        <end position="991"/>
    </location>
</feature>
<dbReference type="PANTHER" id="PTHR33121">
    <property type="entry name" value="CYCLIC DI-GMP PHOSPHODIESTERASE PDEF"/>
    <property type="match status" value="1"/>
</dbReference>
<sequence>MKKKEKSIFRTILVAMLLVLGIEILLLVVALGISGVSEHLNQNAVDILEKQVDNRESYLQMLLTANQDLANLSGKINERAQELIDTGDLDIQNIGSSRTDYVELMKVVSDNMLNAMRRRSVTGIFLAFNTEDLDEKNPEDAIPALYIRDLDPDSQPSSRNADLLMERSPVELVKTMGISTDKGWKTDMTLSEESTKDIIYPAFQAAYTDHGQLNAEDYGHWTTEQYTLNGDDRPAIAYSIPLILSDGTVYGVLGVEMLSEYLEMQMPYEELQNNGVGTYILAYTGSSLKDEKIILQGVTGISGKDISTVKSFRHGKLKLEKNEYGDYQLKLAGKEYYISMKPLQLYNRNAPFSGEQWILIGAVEHKQLFSFSRYVLRVMIIAVLMTVLVGILSSLVVSLRLARPVRKLSAEVEEAQKNHSTSLTFSNTGIRELDRFAEAITQLNQDMLTVSTKFLRIMEMASVELGGFEVRTDKKSVYMTKNFFSMLGMKRDPQEISGADEFVKLMQDFDRTCPSTVGGDGTKIYCIEHADGEIRYVRMEINKEMNRRIGLVEDVTKVTRERMNIEHERDYDTLTGLYNRRAFQRESERVFREHPEKLKHAAFLMVDMDNLKYTNDNFGHDFGDRYIHEAGRGFAEYAPEGTICSRISGDEFNLLFYGYDSQDEIRKVIAEIKAAIDRKSITLPSGRKLKLSISGGVSWYPETTRDLKLMKKYADFAMYQVKKSSKGDIQEFDPDLYNRTASEEQQRKQFRLLIRREEVKYYYQPIVSAVNGKVRALEALMHIDMPMLKSPEDVLRLAKEEKCLHELERLTFFQSAEGYCRLRENGDVRGDELLFVNSIASESMTDEECREFNQQYGELKPQMVLEITEQESLNMDALEKKNMSGFLGAIALDDYGSGYNSEKSLLAISPQYIKVDKDIIRDIDTDPDKRQIVANIVDYAHQRGMYIVAEGVETPEELKAVLELGADLLQGYYLARPEAVPGEINAEALEIIKNISRKA</sequence>
<accession>A0ABV1BHA2</accession>
<reference evidence="4 5" key="1">
    <citation type="submission" date="2024-03" db="EMBL/GenBank/DDBJ databases">
        <title>Human intestinal bacterial collection.</title>
        <authorList>
            <person name="Pauvert C."/>
            <person name="Hitch T.C.A."/>
            <person name="Clavel T."/>
        </authorList>
    </citation>
    <scope>NUCLEOTIDE SEQUENCE [LARGE SCALE GENOMIC DNA]</scope>
    <source>
        <strain evidence="4 5">CLA-JM-H16</strain>
    </source>
</reference>
<evidence type="ECO:0000259" key="3">
    <source>
        <dbReference type="PROSITE" id="PS50887"/>
    </source>
</evidence>
<dbReference type="InterPro" id="IPR001633">
    <property type="entry name" value="EAL_dom"/>
</dbReference>
<organism evidence="4 5">
    <name type="scientific">Blautia aquisgranensis</name>
    <dbReference type="NCBI Taxonomy" id="3133153"/>
    <lineage>
        <taxon>Bacteria</taxon>
        <taxon>Bacillati</taxon>
        <taxon>Bacillota</taxon>
        <taxon>Clostridia</taxon>
        <taxon>Lachnospirales</taxon>
        <taxon>Lachnospiraceae</taxon>
        <taxon>Blautia</taxon>
    </lineage>
</organism>